<dbReference type="InterPro" id="IPR029054">
    <property type="entry name" value="dUTPase-like"/>
</dbReference>
<dbReference type="InterPro" id="IPR003036">
    <property type="entry name" value="Gag_P30"/>
</dbReference>
<dbReference type="InterPro" id="IPR012337">
    <property type="entry name" value="RNaseH-like_sf"/>
</dbReference>
<keyword evidence="8" id="KW-0862">Zinc</keyword>
<dbReference type="Pfam" id="PF00665">
    <property type="entry name" value="rve"/>
    <property type="match status" value="1"/>
</dbReference>
<keyword evidence="10" id="KW-0695">RNA-directed DNA polymerase</keyword>
<evidence type="ECO:0000256" key="10">
    <source>
        <dbReference type="ARBA" id="ARBA00022918"/>
    </source>
</evidence>
<evidence type="ECO:0000256" key="5">
    <source>
        <dbReference type="ARBA" id="ARBA00022723"/>
    </source>
</evidence>
<keyword evidence="3" id="KW-0548">Nucleotidyltransferase</keyword>
<dbReference type="InterPro" id="IPR034170">
    <property type="entry name" value="Retropepsin-like_cat_dom"/>
</dbReference>
<sequence length="1196" mass="134041">MGLNTTTSTGHRPPSCNNWECCLDLPAIDSVVLQPSLGVVTVRTGIYGPLGKGTVGLTFGRSSLTLKGIHVHPGVIDCDYENEIQVMIPASNPYTIQPGDKIAQLLILPYIEGQSNPVTRTGGFGSTGKQLYWQTFLKDLRPKIHLKINNKSFIGLLDTGADVAIISEKFWPSSWPVENIPVIFTGLGSLGGIKRSQQIMRCEGPEDQITTLKPYVANIAINLWGRDLLQQWGAYINIPSISTQNRNIMCAMGYDPLKELDKTQQGNKTPLDIFPQTQSHKARISKCILAAPAREQKYALSLKWFIDEPIWIEQRPLSQEKLAALKSLASQQLEARHIEPSTSPWNSPVFVIEKKSGKWRMLTDLRAINKIIQPMGALQPGLPTPAAIPRDWKIIIVDLKDCFFSIPLSPKDSERFAFSVPVINHEEPISKFQRKVLPQGILNSPSLCQLFVAKPLRYLRSQFPHAKIIHYMDEILLALPERHDLHALFLAAQATLSKYGLLIAEDKIQFEDPLFYLGQKLVQDSIMPQNVQIRRDTLHTLNDFQKLLGDINCVMFTHLPTWDDCQQLLRILFTTEERERIQLEASKLVPGDDGQPTSNPDLINAPFPLTRPPQDEWDYNTAEASPATSVRRSGFEPAINDPCRLALTLDSGGLFSGISRIGAYHTHIRSHSGLPGPLAEGNAIVDSLLATPPPRRPCNLTHLNAKGLSKRFSISLKQAREIITHCPTCGPIVIPLYSLGVNPRGQQPNDLWQMDVTHVPQLGRLAYVRVSIDTYTGFIWATPLSGEKMAHVIQHLLEAFATMGLPRNLKTDNSPAHTSHTFLIFCQKWGIHHTTGIPYNPQGQGIIERANRILKTMLRKQKQGDMALNPKNQLMKALFTLNFLDLRVEQELTAAVKHHTASNTRSLSQPIFWKMIITNGSLGTPKTSTTLFIAMVSVLILTVSTKENHTYWAYIPNPPLNRLITWDDPSFPVYVSDSVRLPEPYDNRGPFKPEEEGKIIPEYSVGADGPLICFGIGEHCVTFRSQAWIAKITNGTNVSILYFLQGVSMRTQRITYAHPPKLPRCQLRKVINPEEWVNWELCRGEVGRVLLNTSKGSILNWASVGSAQTKYSKRELRWCRYQDDIISDVTSEPIVWHEGAMTPPSPRLPDGPIHSELWKIGTGLLGMTTWKGHLMNISNKFSISFRINETHKIQAC</sequence>
<dbReference type="Gene3D" id="3.10.10.10">
    <property type="entry name" value="HIV Type 1 Reverse Transcriptase, subunit A, domain 1"/>
    <property type="match status" value="1"/>
</dbReference>
<dbReference type="PROSITE" id="PS50994">
    <property type="entry name" value="INTEGRASE"/>
    <property type="match status" value="1"/>
</dbReference>
<keyword evidence="18" id="KW-1185">Reference proteome</keyword>
<feature type="domain" description="Integrase catalytic" evidence="16">
    <location>
        <begin position="744"/>
        <end position="905"/>
    </location>
</feature>
<name>A0A485PJ89_LYNPA</name>
<dbReference type="InterPro" id="IPR017856">
    <property type="entry name" value="Integrase-like_N"/>
</dbReference>
<feature type="domain" description="Reverse transcriptase" evidence="15">
    <location>
        <begin position="333"/>
        <end position="521"/>
    </location>
</feature>
<dbReference type="Gene3D" id="3.30.70.270">
    <property type="match status" value="1"/>
</dbReference>
<dbReference type="Gene3D" id="1.10.10.200">
    <property type="match status" value="1"/>
</dbReference>
<feature type="non-terminal residue" evidence="17">
    <location>
        <position position="1196"/>
    </location>
</feature>
<evidence type="ECO:0000256" key="3">
    <source>
        <dbReference type="ARBA" id="ARBA00022695"/>
    </source>
</evidence>
<keyword evidence="9" id="KW-0460">Magnesium</keyword>
<dbReference type="Gene3D" id="2.70.40.10">
    <property type="match status" value="1"/>
</dbReference>
<dbReference type="InterPro" id="IPR021109">
    <property type="entry name" value="Peptidase_aspartic_dom_sf"/>
</dbReference>
<dbReference type="SUPFAM" id="SSF50630">
    <property type="entry name" value="Acid proteases"/>
    <property type="match status" value="1"/>
</dbReference>
<dbReference type="PROSITE" id="PS50878">
    <property type="entry name" value="RT_POL"/>
    <property type="match status" value="1"/>
</dbReference>
<evidence type="ECO:0000256" key="12">
    <source>
        <dbReference type="PROSITE-ProRule" id="PRU00450"/>
    </source>
</evidence>
<keyword evidence="7" id="KW-0378">Hydrolase</keyword>
<reference evidence="17 18" key="1">
    <citation type="submission" date="2019-01" db="EMBL/GenBank/DDBJ databases">
        <authorList>
            <person name="Alioto T."/>
            <person name="Alioto T."/>
        </authorList>
    </citation>
    <scope>NUCLEOTIDE SEQUENCE [LARGE SCALE GENOMIC DNA]</scope>
</reference>
<dbReference type="Gene3D" id="3.30.420.10">
    <property type="entry name" value="Ribonuclease H-like superfamily/Ribonuclease H"/>
    <property type="match status" value="1"/>
</dbReference>
<dbReference type="AlphaFoldDB" id="A0A485PJ89"/>
<dbReference type="SUPFAM" id="SSF51283">
    <property type="entry name" value="dUTPase-like"/>
    <property type="match status" value="1"/>
</dbReference>
<evidence type="ECO:0000256" key="1">
    <source>
        <dbReference type="ARBA" id="ARBA00010879"/>
    </source>
</evidence>
<dbReference type="SUPFAM" id="SSF47943">
    <property type="entry name" value="Retrovirus capsid protein, N-terminal core domain"/>
    <property type="match status" value="1"/>
</dbReference>
<organism evidence="17 18">
    <name type="scientific">Lynx pardinus</name>
    <name type="common">Iberian lynx</name>
    <name type="synonym">Felis pardina</name>
    <dbReference type="NCBI Taxonomy" id="191816"/>
    <lineage>
        <taxon>Eukaryota</taxon>
        <taxon>Metazoa</taxon>
        <taxon>Chordata</taxon>
        <taxon>Craniata</taxon>
        <taxon>Vertebrata</taxon>
        <taxon>Euteleostomi</taxon>
        <taxon>Mammalia</taxon>
        <taxon>Eutheria</taxon>
        <taxon>Laurasiatheria</taxon>
        <taxon>Carnivora</taxon>
        <taxon>Feliformia</taxon>
        <taxon>Felidae</taxon>
        <taxon>Felinae</taxon>
        <taxon>Lynx</taxon>
    </lineage>
</organism>
<keyword evidence="2" id="KW-0808">Transferase</keyword>
<dbReference type="GO" id="GO:0015074">
    <property type="term" value="P:DNA integration"/>
    <property type="evidence" value="ECO:0007669"/>
    <property type="project" value="InterPro"/>
</dbReference>
<dbReference type="GO" id="GO:0004519">
    <property type="term" value="F:endonuclease activity"/>
    <property type="evidence" value="ECO:0007669"/>
    <property type="project" value="UniProtKB-KW"/>
</dbReference>
<keyword evidence="5" id="KW-0479">Metal-binding</keyword>
<dbReference type="PROSITE" id="PS50175">
    <property type="entry name" value="ASP_PROT_RETROV"/>
    <property type="match status" value="1"/>
</dbReference>
<evidence type="ECO:0000259" key="16">
    <source>
        <dbReference type="PROSITE" id="PS50994"/>
    </source>
</evidence>
<dbReference type="InterPro" id="IPR000477">
    <property type="entry name" value="RT_dom"/>
</dbReference>
<dbReference type="GO" id="GO:0006508">
    <property type="term" value="P:proteolysis"/>
    <property type="evidence" value="ECO:0007669"/>
    <property type="project" value="InterPro"/>
</dbReference>
<dbReference type="Proteomes" id="UP000386466">
    <property type="component" value="Unassembled WGS sequence"/>
</dbReference>
<evidence type="ECO:0000256" key="2">
    <source>
        <dbReference type="ARBA" id="ARBA00022679"/>
    </source>
</evidence>
<dbReference type="CDD" id="cd07557">
    <property type="entry name" value="trimeric_dUTPase"/>
    <property type="match status" value="1"/>
</dbReference>
<feature type="domain" description="Integrase-type" evidence="14">
    <location>
        <begin position="689"/>
        <end position="730"/>
    </location>
</feature>
<dbReference type="Pfam" id="PF00692">
    <property type="entry name" value="dUTPase"/>
    <property type="match status" value="1"/>
</dbReference>
<dbReference type="InterPro" id="IPR033704">
    <property type="entry name" value="dUTPase_trimeric"/>
</dbReference>
<dbReference type="CDD" id="cd05482">
    <property type="entry name" value="HIV_retropepsin_like"/>
    <property type="match status" value="1"/>
</dbReference>
<dbReference type="Pfam" id="PF00078">
    <property type="entry name" value="RVT_1"/>
    <property type="match status" value="1"/>
</dbReference>
<dbReference type="Pfam" id="PF02022">
    <property type="entry name" value="Integrase_Zn"/>
    <property type="match status" value="1"/>
</dbReference>
<evidence type="ECO:0000313" key="18">
    <source>
        <dbReference type="Proteomes" id="UP000386466"/>
    </source>
</evidence>
<dbReference type="SUPFAM" id="SSF56672">
    <property type="entry name" value="DNA/RNA polymerases"/>
    <property type="match status" value="1"/>
</dbReference>
<evidence type="ECO:0000313" key="17">
    <source>
        <dbReference type="EMBL" id="VFV44438.1"/>
    </source>
</evidence>
<dbReference type="Pfam" id="PF02093">
    <property type="entry name" value="Gag_p30"/>
    <property type="match status" value="1"/>
</dbReference>
<dbReference type="Gene3D" id="1.10.375.10">
    <property type="entry name" value="Human Immunodeficiency Virus Type 1 Capsid Protein"/>
    <property type="match status" value="1"/>
</dbReference>
<evidence type="ECO:0000256" key="8">
    <source>
        <dbReference type="ARBA" id="ARBA00022833"/>
    </source>
</evidence>
<dbReference type="Gene3D" id="2.40.70.10">
    <property type="entry name" value="Acid Proteases"/>
    <property type="match status" value="1"/>
</dbReference>
<dbReference type="InterPro" id="IPR001584">
    <property type="entry name" value="Integrase_cat-core"/>
</dbReference>
<dbReference type="GO" id="GO:0019068">
    <property type="term" value="P:virion assembly"/>
    <property type="evidence" value="ECO:0007669"/>
    <property type="project" value="InterPro"/>
</dbReference>
<dbReference type="InterPro" id="IPR036397">
    <property type="entry name" value="RNaseH_sf"/>
</dbReference>
<proteinExistence type="inferred from homology"/>
<dbReference type="EMBL" id="CAAGRJ010035731">
    <property type="protein sequence ID" value="VFV44438.1"/>
    <property type="molecule type" value="Genomic_DNA"/>
</dbReference>
<evidence type="ECO:0000256" key="11">
    <source>
        <dbReference type="ARBA" id="ARBA00023268"/>
    </source>
</evidence>
<dbReference type="Pfam" id="PF13804">
    <property type="entry name" value="HERV-K_env_2"/>
    <property type="match status" value="1"/>
</dbReference>
<evidence type="ECO:0000259" key="14">
    <source>
        <dbReference type="PROSITE" id="PS50876"/>
    </source>
</evidence>
<dbReference type="SUPFAM" id="SSF53098">
    <property type="entry name" value="Ribonuclease H-like"/>
    <property type="match status" value="1"/>
</dbReference>
<dbReference type="GO" id="GO:0003964">
    <property type="term" value="F:RNA-directed DNA polymerase activity"/>
    <property type="evidence" value="ECO:0007669"/>
    <property type="project" value="UniProtKB-KW"/>
</dbReference>
<dbReference type="InterPro" id="IPR043128">
    <property type="entry name" value="Rev_trsase/Diguanyl_cyclase"/>
</dbReference>
<dbReference type="InterPro" id="IPR008919">
    <property type="entry name" value="Retrov_capsid_N"/>
</dbReference>
<dbReference type="GO" id="GO:0035613">
    <property type="term" value="F:RNA stem-loop binding"/>
    <property type="evidence" value="ECO:0007669"/>
    <property type="project" value="TreeGrafter"/>
</dbReference>
<evidence type="ECO:0000259" key="15">
    <source>
        <dbReference type="PROSITE" id="PS50878"/>
    </source>
</evidence>
<keyword evidence="12" id="KW-0863">Zinc-finger</keyword>
<dbReference type="InterPro" id="IPR043502">
    <property type="entry name" value="DNA/RNA_pol_sf"/>
</dbReference>
<keyword evidence="11" id="KW-0511">Multifunctional enzyme</keyword>
<dbReference type="GO" id="GO:0008270">
    <property type="term" value="F:zinc ion binding"/>
    <property type="evidence" value="ECO:0007669"/>
    <property type="project" value="UniProtKB-KW"/>
</dbReference>
<dbReference type="InterPro" id="IPR036157">
    <property type="entry name" value="dUTPase-like_sf"/>
</dbReference>
<dbReference type="InterPro" id="IPR003308">
    <property type="entry name" value="Integrase_Zn-bd_dom_N"/>
</dbReference>
<evidence type="ECO:0000259" key="13">
    <source>
        <dbReference type="PROSITE" id="PS50175"/>
    </source>
</evidence>
<dbReference type="GO" id="GO:0004190">
    <property type="term" value="F:aspartic-type endopeptidase activity"/>
    <property type="evidence" value="ECO:0007669"/>
    <property type="project" value="InterPro"/>
</dbReference>
<dbReference type="InterPro" id="IPR018061">
    <property type="entry name" value="Retropepsins"/>
</dbReference>
<keyword evidence="6" id="KW-0255">Endonuclease</keyword>
<accession>A0A485PJ89</accession>
<dbReference type="InterPro" id="IPR001995">
    <property type="entry name" value="Peptidase_A2_cat"/>
</dbReference>
<evidence type="ECO:0000256" key="7">
    <source>
        <dbReference type="ARBA" id="ARBA00022801"/>
    </source>
</evidence>
<dbReference type="Pfam" id="PF00077">
    <property type="entry name" value="RVP"/>
    <property type="match status" value="1"/>
</dbReference>
<comment type="similarity">
    <text evidence="1">Belongs to the beta type-B retroviral polymerase family. HERV class-II K(HML-2) pol subfamily.</text>
</comment>
<dbReference type="SUPFAM" id="SSF46919">
    <property type="entry name" value="N-terminal Zn binding domain of HIV integrase"/>
    <property type="match status" value="1"/>
</dbReference>
<protein>
    <submittedName>
        <fullName evidence="17">Herv-provirus</fullName>
    </submittedName>
</protein>
<gene>
    <name evidence="17" type="ORF">LYPA_23C022027</name>
</gene>
<dbReference type="InterPro" id="IPR029104">
    <property type="entry name" value="HERV-K_env"/>
</dbReference>
<feature type="domain" description="Peptidase A2" evidence="13">
    <location>
        <begin position="153"/>
        <end position="228"/>
    </location>
</feature>
<evidence type="ECO:0000256" key="6">
    <source>
        <dbReference type="ARBA" id="ARBA00022759"/>
    </source>
</evidence>
<dbReference type="PANTHER" id="PTHR41694:SF4">
    <property type="entry name" value="ENDOGENOUS RETROVIRUS GROUP K MEMBER 10 POL PROTEIN-RELATED"/>
    <property type="match status" value="1"/>
</dbReference>
<keyword evidence="4" id="KW-0540">Nuclease</keyword>
<dbReference type="PANTHER" id="PTHR41694">
    <property type="entry name" value="ENDOGENOUS RETROVIRUS GROUP K MEMBER POL PROTEIN"/>
    <property type="match status" value="1"/>
</dbReference>
<evidence type="ECO:0000256" key="4">
    <source>
        <dbReference type="ARBA" id="ARBA00022722"/>
    </source>
</evidence>
<evidence type="ECO:0000256" key="9">
    <source>
        <dbReference type="ARBA" id="ARBA00022842"/>
    </source>
</evidence>
<dbReference type="PROSITE" id="PS50876">
    <property type="entry name" value="ZF_INTEGRASE"/>
    <property type="match status" value="1"/>
</dbReference>